<evidence type="ECO:0000313" key="2">
    <source>
        <dbReference type="Proteomes" id="UP000321577"/>
    </source>
</evidence>
<comment type="caution">
    <text evidence="1">The sequence shown here is derived from an EMBL/GenBank/DDBJ whole genome shotgun (WGS) entry which is preliminary data.</text>
</comment>
<accession>A0A512MDH7</accession>
<name>A0A512MDH7_9BACT</name>
<sequence length="63" mass="7003">MRPGMRVQLGRLMRVTFGGIVRLLRRVTLFLIVEADGFLQLVLETADEGGFLFRLGMTAGAHV</sequence>
<reference evidence="1 2" key="1">
    <citation type="submission" date="2019-07" db="EMBL/GenBank/DDBJ databases">
        <title>Whole genome shotgun sequence of Brevifollis gellanilyticus NBRC 108608.</title>
        <authorList>
            <person name="Hosoyama A."/>
            <person name="Uohara A."/>
            <person name="Ohji S."/>
            <person name="Ichikawa N."/>
        </authorList>
    </citation>
    <scope>NUCLEOTIDE SEQUENCE [LARGE SCALE GENOMIC DNA]</scope>
    <source>
        <strain evidence="1 2">NBRC 108608</strain>
    </source>
</reference>
<dbReference type="Proteomes" id="UP000321577">
    <property type="component" value="Unassembled WGS sequence"/>
</dbReference>
<organism evidence="1 2">
    <name type="scientific">Brevifollis gellanilyticus</name>
    <dbReference type="NCBI Taxonomy" id="748831"/>
    <lineage>
        <taxon>Bacteria</taxon>
        <taxon>Pseudomonadati</taxon>
        <taxon>Verrucomicrobiota</taxon>
        <taxon>Verrucomicrobiia</taxon>
        <taxon>Verrucomicrobiales</taxon>
        <taxon>Verrucomicrobiaceae</taxon>
    </lineage>
</organism>
<dbReference type="AlphaFoldDB" id="A0A512MDH7"/>
<proteinExistence type="predicted"/>
<protein>
    <submittedName>
        <fullName evidence="1">Uncharacterized protein</fullName>
    </submittedName>
</protein>
<evidence type="ECO:0000313" key="1">
    <source>
        <dbReference type="EMBL" id="GEP44785.1"/>
    </source>
</evidence>
<keyword evidence="2" id="KW-1185">Reference proteome</keyword>
<gene>
    <name evidence="1" type="ORF">BGE01nite_40760</name>
</gene>
<dbReference type="EMBL" id="BKAG01000036">
    <property type="protein sequence ID" value="GEP44785.1"/>
    <property type="molecule type" value="Genomic_DNA"/>
</dbReference>